<dbReference type="AlphaFoldDB" id="A0A1I5UFU7"/>
<dbReference type="OrthoDB" id="9815759at2"/>
<gene>
    <name evidence="2" type="ORF">SAMN05444406_10713</name>
</gene>
<dbReference type="GO" id="GO:0006779">
    <property type="term" value="P:porphyrin-containing compound biosynthetic process"/>
    <property type="evidence" value="ECO:0007669"/>
    <property type="project" value="InterPro"/>
</dbReference>
<organism evidence="2 3">
    <name type="scientific">Caldicoprobacter faecalis</name>
    <dbReference type="NCBI Taxonomy" id="937334"/>
    <lineage>
        <taxon>Bacteria</taxon>
        <taxon>Bacillati</taxon>
        <taxon>Bacillota</taxon>
        <taxon>Clostridia</taxon>
        <taxon>Caldicoprobacterales</taxon>
        <taxon>Caldicoprobacteraceae</taxon>
        <taxon>Caldicoprobacter</taxon>
    </lineage>
</organism>
<dbReference type="EMBL" id="FOXR01000007">
    <property type="protein sequence ID" value="SFP94143.1"/>
    <property type="molecule type" value="Genomic_DNA"/>
</dbReference>
<dbReference type="InterPro" id="IPR000257">
    <property type="entry name" value="Uroporphyrinogen_deCOase"/>
</dbReference>
<dbReference type="SUPFAM" id="SSF51726">
    <property type="entry name" value="UROD/MetE-like"/>
    <property type="match status" value="1"/>
</dbReference>
<dbReference type="GO" id="GO:0004853">
    <property type="term" value="F:uroporphyrinogen decarboxylase activity"/>
    <property type="evidence" value="ECO:0007669"/>
    <property type="project" value="InterPro"/>
</dbReference>
<evidence type="ECO:0000313" key="3">
    <source>
        <dbReference type="Proteomes" id="UP000198577"/>
    </source>
</evidence>
<evidence type="ECO:0000313" key="2">
    <source>
        <dbReference type="EMBL" id="SFP94143.1"/>
    </source>
</evidence>
<keyword evidence="3" id="KW-1185">Reference proteome</keyword>
<feature type="domain" description="Uroporphyrinogen decarboxylase (URO-D)" evidence="1">
    <location>
        <begin position="40"/>
        <end position="112"/>
    </location>
</feature>
<proteinExistence type="predicted"/>
<dbReference type="Pfam" id="PF01208">
    <property type="entry name" value="URO-D"/>
    <property type="match status" value="1"/>
</dbReference>
<protein>
    <submittedName>
        <fullName evidence="2">Uroporphyrinogen decarboxylase</fullName>
    </submittedName>
</protein>
<dbReference type="STRING" id="937334.SAMN05444406_10713"/>
<sequence length="113" mass="12827">MSFVLRTEVVRCKAFRQVSISISYLGIEDMEYDAKHSFEDAIMPVEEAYDRWGGRIAILGGIDVDFVCRASIDEIKQRCRAMLERTKNTGGYALGTGNSIPEYVPDEKYFAML</sequence>
<accession>A0A1I5UFU7</accession>
<reference evidence="2 3" key="1">
    <citation type="submission" date="2016-10" db="EMBL/GenBank/DDBJ databases">
        <authorList>
            <person name="de Groot N.N."/>
        </authorList>
    </citation>
    <scope>NUCLEOTIDE SEQUENCE [LARGE SCALE GENOMIC DNA]</scope>
    <source>
        <strain evidence="2 3">DSM 20678</strain>
    </source>
</reference>
<dbReference type="Gene3D" id="3.20.20.210">
    <property type="match status" value="1"/>
</dbReference>
<evidence type="ECO:0000259" key="1">
    <source>
        <dbReference type="Pfam" id="PF01208"/>
    </source>
</evidence>
<name>A0A1I5UFU7_9FIRM</name>
<dbReference type="InterPro" id="IPR038071">
    <property type="entry name" value="UROD/MetE-like_sf"/>
</dbReference>
<dbReference type="Proteomes" id="UP000198577">
    <property type="component" value="Unassembled WGS sequence"/>
</dbReference>